<accession>A0A0J9H0A4</accession>
<dbReference type="InterPro" id="IPR002035">
    <property type="entry name" value="VWF_A"/>
</dbReference>
<evidence type="ECO:0000256" key="3">
    <source>
        <dbReference type="ARBA" id="ARBA00022729"/>
    </source>
</evidence>
<evidence type="ECO:0000256" key="1">
    <source>
        <dbReference type="ARBA" id="ARBA00004613"/>
    </source>
</evidence>
<dbReference type="InterPro" id="IPR052969">
    <property type="entry name" value="Thr-specific_kinase-like"/>
</dbReference>
<dbReference type="PATRIC" id="fig|1675527.3.peg.4345"/>
<organism evidence="5 6">
    <name type="scientific">Candidatus Rhodobacter oscarellae</name>
    <dbReference type="NCBI Taxonomy" id="1675527"/>
    <lineage>
        <taxon>Bacteria</taxon>
        <taxon>Pseudomonadati</taxon>
        <taxon>Pseudomonadota</taxon>
        <taxon>Alphaproteobacteria</taxon>
        <taxon>Rhodobacterales</taxon>
        <taxon>Rhodobacter group</taxon>
        <taxon>Rhodobacter</taxon>
    </lineage>
</organism>
<dbReference type="SUPFAM" id="SSF53300">
    <property type="entry name" value="vWA-like"/>
    <property type="match status" value="1"/>
</dbReference>
<gene>
    <name evidence="5" type="ORF">AIOL_004144</name>
</gene>
<evidence type="ECO:0000256" key="2">
    <source>
        <dbReference type="ARBA" id="ARBA00022525"/>
    </source>
</evidence>
<dbReference type="STRING" id="1675527.AIOL_004144"/>
<dbReference type="CDD" id="cd00198">
    <property type="entry name" value="vWFA"/>
    <property type="match status" value="1"/>
</dbReference>
<feature type="domain" description="VWFA" evidence="4">
    <location>
        <begin position="120"/>
        <end position="316"/>
    </location>
</feature>
<keyword evidence="2" id="KW-0964">Secreted</keyword>
<name>A0A0J9H0A4_9RHOB</name>
<dbReference type="PROSITE" id="PS50234">
    <property type="entry name" value="VWFA"/>
    <property type="match status" value="1"/>
</dbReference>
<dbReference type="Proteomes" id="UP000037178">
    <property type="component" value="Unassembled WGS sequence"/>
</dbReference>
<reference evidence="5 6" key="1">
    <citation type="submission" date="2015-06" db="EMBL/GenBank/DDBJ databases">
        <title>Draft genome sequence of an Alphaproteobacteria species associated to the Mediterranean sponge Oscarella lobularis.</title>
        <authorList>
            <person name="Jourda C."/>
            <person name="Santini S."/>
            <person name="Claverie J.-M."/>
        </authorList>
    </citation>
    <scope>NUCLEOTIDE SEQUENCE [LARGE SCALE GENOMIC DNA]</scope>
    <source>
        <strain evidence="5">IGS</strain>
    </source>
</reference>
<dbReference type="Pfam" id="PF25106">
    <property type="entry name" value="VWA_4"/>
    <property type="match status" value="1"/>
</dbReference>
<dbReference type="SMART" id="SM00327">
    <property type="entry name" value="VWA"/>
    <property type="match status" value="1"/>
</dbReference>
<keyword evidence="3" id="KW-0732">Signal</keyword>
<dbReference type="EMBL" id="LFTY01000002">
    <property type="protein sequence ID" value="KMW59163.1"/>
    <property type="molecule type" value="Genomic_DNA"/>
</dbReference>
<dbReference type="PANTHER" id="PTHR47763:SF1">
    <property type="entry name" value="DUF659 DOMAIN-CONTAINING PROTEIN"/>
    <property type="match status" value="1"/>
</dbReference>
<dbReference type="AlphaFoldDB" id="A0A0J9H0A4"/>
<dbReference type="PANTHER" id="PTHR47763">
    <property type="entry name" value="ALPHA-PROTEIN KINASE VWKA"/>
    <property type="match status" value="1"/>
</dbReference>
<keyword evidence="6" id="KW-1185">Reference proteome</keyword>
<proteinExistence type="predicted"/>
<protein>
    <submittedName>
        <fullName evidence="5">Protein containing VWFA domain</fullName>
    </submittedName>
</protein>
<dbReference type="InterPro" id="IPR036465">
    <property type="entry name" value="vWFA_dom_sf"/>
</dbReference>
<dbReference type="InterPro" id="IPR056861">
    <property type="entry name" value="HMCN1-like_VWA"/>
</dbReference>
<comment type="caution">
    <text evidence="5">The sequence shown here is derived from an EMBL/GenBank/DDBJ whole genome shotgun (WGS) entry which is preliminary data.</text>
</comment>
<evidence type="ECO:0000259" key="4">
    <source>
        <dbReference type="PROSITE" id="PS50234"/>
    </source>
</evidence>
<sequence length="347" mass="37336">MAAFQRYAKRAATETGLPASRLGDPLQARLVAPDGTPLPGVRVTLRRKGKAEPFFDGYSGVGGRVTVFPRMHGASSAGIFELRAFRGDQQGAISAMLTTKDAPVQVTMPATLPARPDFLDLMFVVDTTGSMGDELAWLTKEMRGIVRQARRQAGDIDVNYGLVVYRDKGDVYEVRNFGMDLSAGQIQRALRQQNAMGGGDYPEAAAKALATGVGQNWRRGQGKRILFHIADAPPHSRDASRYVDAAAMAAGKNVQIFGLGASGVAAESEFLMRQAALATNGRYIFLTDDSGVGHAHAEPSISCYRVTALKDLMRRVLVSELTGIRQEAPSSAVIREVGTYQNGVCKN</sequence>
<dbReference type="GO" id="GO:0004674">
    <property type="term" value="F:protein serine/threonine kinase activity"/>
    <property type="evidence" value="ECO:0007669"/>
    <property type="project" value="TreeGrafter"/>
</dbReference>
<dbReference type="Gene3D" id="3.40.50.410">
    <property type="entry name" value="von Willebrand factor, type A domain"/>
    <property type="match status" value="1"/>
</dbReference>
<evidence type="ECO:0000313" key="6">
    <source>
        <dbReference type="Proteomes" id="UP000037178"/>
    </source>
</evidence>
<comment type="subcellular location">
    <subcellularLocation>
        <location evidence="1">Secreted</location>
    </subcellularLocation>
</comment>
<evidence type="ECO:0000313" key="5">
    <source>
        <dbReference type="EMBL" id="KMW59163.1"/>
    </source>
</evidence>
<dbReference type="GO" id="GO:0005737">
    <property type="term" value="C:cytoplasm"/>
    <property type="evidence" value="ECO:0007669"/>
    <property type="project" value="TreeGrafter"/>
</dbReference>